<comment type="subcellular location">
    <subcellularLocation>
        <location evidence="1">Membrane</location>
    </subcellularLocation>
</comment>
<name>A0A0S4XQR4_9BACT</name>
<feature type="domain" description="Type II/III secretion system secretin-like" evidence="5">
    <location>
        <begin position="1"/>
        <end position="165"/>
    </location>
</feature>
<dbReference type="InterPro" id="IPR004845">
    <property type="entry name" value="T2SS_GspD_CS"/>
</dbReference>
<dbReference type="GO" id="GO:0016020">
    <property type="term" value="C:membrane"/>
    <property type="evidence" value="ECO:0007669"/>
    <property type="project" value="UniProtKB-SubCell"/>
</dbReference>
<accession>A0A0S4XQR4</accession>
<keyword evidence="2" id="KW-0732">Signal</keyword>
<comment type="similarity">
    <text evidence="4">Belongs to the bacterial secretin family.</text>
</comment>
<dbReference type="AlphaFoldDB" id="A0A0S4XQR4"/>
<dbReference type="GO" id="GO:0009306">
    <property type="term" value="P:protein secretion"/>
    <property type="evidence" value="ECO:0007669"/>
    <property type="project" value="InterPro"/>
</dbReference>
<dbReference type="PROSITE" id="PS00875">
    <property type="entry name" value="T2SP_D"/>
    <property type="match status" value="1"/>
</dbReference>
<keyword evidence="3" id="KW-0472">Membrane</keyword>
<dbReference type="GO" id="GO:0015627">
    <property type="term" value="C:type II protein secretion system complex"/>
    <property type="evidence" value="ECO:0007669"/>
    <property type="project" value="TreeGrafter"/>
</dbReference>
<evidence type="ECO:0000256" key="3">
    <source>
        <dbReference type="ARBA" id="ARBA00023136"/>
    </source>
</evidence>
<dbReference type="InterPro" id="IPR001775">
    <property type="entry name" value="GspD/PilQ"/>
</dbReference>
<gene>
    <name evidence="6" type="primary">gspD</name>
    <name evidence="6" type="ORF">BN3087_60001</name>
</gene>
<evidence type="ECO:0000313" key="6">
    <source>
        <dbReference type="EMBL" id="CUV66102.1"/>
    </source>
</evidence>
<evidence type="ECO:0000256" key="4">
    <source>
        <dbReference type="RuleBase" id="RU004003"/>
    </source>
</evidence>
<reference evidence="6" key="1">
    <citation type="submission" date="2015-11" db="EMBL/GenBank/DDBJ databases">
        <authorList>
            <person name="Zhang Y."/>
            <person name="Guo Z."/>
        </authorList>
    </citation>
    <scope>NUCLEOTIDE SEQUENCE</scope>
    <source>
        <strain evidence="6">BN30871</strain>
    </source>
</reference>
<evidence type="ECO:0000256" key="1">
    <source>
        <dbReference type="ARBA" id="ARBA00004370"/>
    </source>
</evidence>
<sequence>MQENGAAHILSEPSVLCMNNKEASIYVGQTQSILTQAQQSTTGQANIINNYSREDIGITLKIKPRLSNQNKVALDVETQIEDILPGSGSSADRPTTTKRKIVTTAVVNNGETIVLGGLIKNSGGKSITKVPILGDIPILGELFKSRGTADSNVNVIVYLTPYVVKNNNDMKRLKSALSELEDIQTRYNDYVSKGLKKTNKSTIMPQEQNITLSDNDNHNINIDELEIVTSADGKEKTLKLK</sequence>
<dbReference type="InterPro" id="IPR050810">
    <property type="entry name" value="Bact_Secretion_Sys_Channel"/>
</dbReference>
<organism evidence="6">
    <name type="scientific">Sulfurovum sp. enrichment culture clone C5</name>
    <dbReference type="NCBI Taxonomy" id="497650"/>
    <lineage>
        <taxon>Bacteria</taxon>
        <taxon>Pseudomonadati</taxon>
        <taxon>Campylobacterota</taxon>
        <taxon>Epsilonproteobacteria</taxon>
        <taxon>Campylobacterales</taxon>
        <taxon>Sulfurovaceae</taxon>
        <taxon>Sulfurovum</taxon>
        <taxon>environmental samples</taxon>
    </lineage>
</organism>
<evidence type="ECO:0000256" key="2">
    <source>
        <dbReference type="ARBA" id="ARBA00022729"/>
    </source>
</evidence>
<proteinExistence type="inferred from homology"/>
<dbReference type="Pfam" id="PF00263">
    <property type="entry name" value="Secretin"/>
    <property type="match status" value="1"/>
</dbReference>
<dbReference type="InterPro" id="IPR004846">
    <property type="entry name" value="T2SS/T3SS_dom"/>
</dbReference>
<evidence type="ECO:0000259" key="5">
    <source>
        <dbReference type="Pfam" id="PF00263"/>
    </source>
</evidence>
<dbReference type="PANTHER" id="PTHR30332">
    <property type="entry name" value="PROBABLE GENERAL SECRETION PATHWAY PROTEIN D"/>
    <property type="match status" value="1"/>
</dbReference>
<dbReference type="EMBL" id="FAXN01000062">
    <property type="protein sequence ID" value="CUV66102.1"/>
    <property type="molecule type" value="Genomic_DNA"/>
</dbReference>
<dbReference type="PRINTS" id="PR00811">
    <property type="entry name" value="BCTERIALGSPD"/>
</dbReference>
<dbReference type="PANTHER" id="PTHR30332:SF24">
    <property type="entry name" value="SECRETIN GSPD-RELATED"/>
    <property type="match status" value="1"/>
</dbReference>
<protein>
    <submittedName>
        <fullName evidence="6">Type II secretion system protein D</fullName>
    </submittedName>
</protein>